<dbReference type="Proteomes" id="UP000606274">
    <property type="component" value="Unassembled WGS sequence"/>
</dbReference>
<dbReference type="FunFam" id="1.25.40.20:FF:000203">
    <property type="entry name" value="caseinolytic peptidase B protein homolog isoform X1"/>
    <property type="match status" value="1"/>
</dbReference>
<dbReference type="Gene3D" id="1.25.40.20">
    <property type="entry name" value="Ankyrin repeat-containing domain"/>
    <property type="match status" value="1"/>
</dbReference>
<proteinExistence type="predicted"/>
<keyword evidence="6" id="KW-1185">Reference proteome</keyword>
<dbReference type="EMBL" id="JABFDY010000012">
    <property type="protein sequence ID" value="KAF7699682.1"/>
    <property type="molecule type" value="Genomic_DNA"/>
</dbReference>
<accession>A0A8T0B515</accession>
<feature type="region of interest" description="Disordered" evidence="4">
    <location>
        <begin position="309"/>
        <end position="349"/>
    </location>
</feature>
<keyword evidence="2 3" id="KW-0040">ANK repeat</keyword>
<organism evidence="5 6">
    <name type="scientific">Silurus meridionalis</name>
    <name type="common">Southern catfish</name>
    <name type="synonym">Silurus soldatovi meridionalis</name>
    <dbReference type="NCBI Taxonomy" id="175797"/>
    <lineage>
        <taxon>Eukaryota</taxon>
        <taxon>Metazoa</taxon>
        <taxon>Chordata</taxon>
        <taxon>Craniata</taxon>
        <taxon>Vertebrata</taxon>
        <taxon>Euteleostomi</taxon>
        <taxon>Actinopterygii</taxon>
        <taxon>Neopterygii</taxon>
        <taxon>Teleostei</taxon>
        <taxon>Ostariophysi</taxon>
        <taxon>Siluriformes</taxon>
        <taxon>Siluridae</taxon>
        <taxon>Silurus</taxon>
    </lineage>
</organism>
<name>A0A8T0B515_SILME</name>
<evidence type="ECO:0000256" key="3">
    <source>
        <dbReference type="PROSITE-ProRule" id="PRU00023"/>
    </source>
</evidence>
<dbReference type="InterPro" id="IPR002110">
    <property type="entry name" value="Ankyrin_rpt"/>
</dbReference>
<dbReference type="PANTHER" id="PTHR24180">
    <property type="entry name" value="CYCLIN-DEPENDENT KINASE INHIBITOR 2C-RELATED"/>
    <property type="match status" value="1"/>
</dbReference>
<evidence type="ECO:0000256" key="2">
    <source>
        <dbReference type="ARBA" id="ARBA00023043"/>
    </source>
</evidence>
<feature type="repeat" description="ANK" evidence="3">
    <location>
        <begin position="178"/>
        <end position="210"/>
    </location>
</feature>
<dbReference type="SUPFAM" id="SSF48403">
    <property type="entry name" value="Ankyrin repeat"/>
    <property type="match status" value="1"/>
</dbReference>
<reference evidence="5" key="1">
    <citation type="submission" date="2020-08" db="EMBL/GenBank/DDBJ databases">
        <title>Chromosome-level assembly of Southern catfish (Silurus meridionalis) provides insights into visual adaptation to the nocturnal and benthic lifestyles.</title>
        <authorList>
            <person name="Zhang Y."/>
            <person name="Wang D."/>
            <person name="Peng Z."/>
        </authorList>
    </citation>
    <scope>NUCLEOTIDE SEQUENCE</scope>
    <source>
        <strain evidence="5">SWU-2019-XX</strain>
        <tissue evidence="5">Muscle</tissue>
    </source>
</reference>
<evidence type="ECO:0000256" key="1">
    <source>
        <dbReference type="ARBA" id="ARBA00022737"/>
    </source>
</evidence>
<evidence type="ECO:0000313" key="6">
    <source>
        <dbReference type="Proteomes" id="UP000606274"/>
    </source>
</evidence>
<dbReference type="SMART" id="SM00248">
    <property type="entry name" value="ANK"/>
    <property type="match status" value="3"/>
</dbReference>
<dbReference type="PANTHER" id="PTHR24180:SF45">
    <property type="entry name" value="POLY [ADP-RIBOSE] POLYMERASE TANKYRASE"/>
    <property type="match status" value="1"/>
</dbReference>
<comment type="caution">
    <text evidence="5">The sequence shown here is derived from an EMBL/GenBank/DDBJ whole genome shotgun (WGS) entry which is preliminary data.</text>
</comment>
<dbReference type="InterPro" id="IPR036770">
    <property type="entry name" value="Ankyrin_rpt-contain_sf"/>
</dbReference>
<evidence type="ECO:0000256" key="4">
    <source>
        <dbReference type="SAM" id="MobiDB-lite"/>
    </source>
</evidence>
<keyword evidence="1" id="KW-0677">Repeat</keyword>
<protein>
    <submittedName>
        <fullName evidence="5">Uncharacterized protein</fullName>
    </submittedName>
</protein>
<dbReference type="Pfam" id="PF00023">
    <property type="entry name" value="Ank"/>
    <property type="match status" value="1"/>
</dbReference>
<dbReference type="PROSITE" id="PS50088">
    <property type="entry name" value="ANK_REPEAT"/>
    <property type="match status" value="2"/>
</dbReference>
<dbReference type="AlphaFoldDB" id="A0A8T0B515"/>
<sequence length="405" mass="45193">MMLSAVPRRLLMRSSRSLSPCRALYTEPRESSAPRLQARGTQTATVGSSVNFASRASRKCRSVREREDACNSTRYSHLHAQYQQLAARWRTSLDSRRSAWAAYQEEGAGHGGANGEGGAWTGATSAGVLSAAAALVFCFTKDKHNSGEALLNAARSNNAEEVKRLLADGVDPDTRHRLGWTALMVASMNRLHNVVKVLLESGADPNLGDNFSNVYGTSRDKGIHSLEVLVMREDEFSNRLSSRASFRDCTALHYAVLADDLCTVRMLLDAGANPLQVNDLGHTPLSYSKDGEIHTLLNEYEGKFVEEQKKKEMDERRRFPLEHRLKSTSSARREPSLLSPQPSGGRRMDGMMKNIHWSSSSSVLQELVKRSWLSRWLVTFTKTLKRVSFEWTCLSSRRNTRSLSL</sequence>
<feature type="repeat" description="ANK" evidence="3">
    <location>
        <begin position="247"/>
        <end position="279"/>
    </location>
</feature>
<feature type="compositionally biased region" description="Basic and acidic residues" evidence="4">
    <location>
        <begin position="309"/>
        <end position="335"/>
    </location>
</feature>
<evidence type="ECO:0000313" key="5">
    <source>
        <dbReference type="EMBL" id="KAF7699682.1"/>
    </source>
</evidence>
<dbReference type="Pfam" id="PF12796">
    <property type="entry name" value="Ank_2"/>
    <property type="match status" value="1"/>
</dbReference>
<dbReference type="InterPro" id="IPR051637">
    <property type="entry name" value="Ank_repeat_dom-contain_49"/>
</dbReference>
<dbReference type="PROSITE" id="PS50297">
    <property type="entry name" value="ANK_REP_REGION"/>
    <property type="match status" value="2"/>
</dbReference>
<gene>
    <name evidence="5" type="ORF">HF521_002640</name>
</gene>